<dbReference type="EMBL" id="KI397373">
    <property type="protein sequence ID" value="ERM95828.1"/>
    <property type="molecule type" value="Genomic_DNA"/>
</dbReference>
<feature type="transmembrane region" description="Helical" evidence="6">
    <location>
        <begin position="183"/>
        <end position="203"/>
    </location>
</feature>
<comment type="subcellular location">
    <subcellularLocation>
        <location evidence="1">Membrane</location>
        <topology evidence="1">Multi-pass membrane protein</topology>
    </subcellularLocation>
</comment>
<dbReference type="CDD" id="cd13132">
    <property type="entry name" value="MATE_eukaryotic"/>
    <property type="match status" value="1"/>
</dbReference>
<reference evidence="9" key="1">
    <citation type="journal article" date="2013" name="Science">
        <title>The Amborella genome and the evolution of flowering plants.</title>
        <authorList>
            <consortium name="Amborella Genome Project"/>
        </authorList>
    </citation>
    <scope>NUCLEOTIDE SEQUENCE [LARGE SCALE GENOMIC DNA]</scope>
</reference>
<dbReference type="GO" id="GO:0016020">
    <property type="term" value="C:membrane"/>
    <property type="evidence" value="ECO:0000318"/>
    <property type="project" value="GO_Central"/>
</dbReference>
<feature type="transmembrane region" description="Helical" evidence="6">
    <location>
        <begin position="260"/>
        <end position="281"/>
    </location>
</feature>
<feature type="transmembrane region" description="Helical" evidence="6">
    <location>
        <begin position="58"/>
        <end position="79"/>
    </location>
</feature>
<protein>
    <recommendedName>
        <fullName evidence="6">Protein DETOXIFICATION</fullName>
    </recommendedName>
    <alternativeName>
        <fullName evidence="6">Multidrug and toxic compound extrusion protein</fullName>
    </alternativeName>
</protein>
<proteinExistence type="inferred from homology"/>
<feature type="compositionally biased region" description="Polar residues" evidence="7">
    <location>
        <begin position="484"/>
        <end position="496"/>
    </location>
</feature>
<evidence type="ECO:0000256" key="7">
    <source>
        <dbReference type="SAM" id="MobiDB-lite"/>
    </source>
</evidence>
<name>W1NJY6_AMBTC</name>
<evidence type="ECO:0000256" key="3">
    <source>
        <dbReference type="ARBA" id="ARBA00022692"/>
    </source>
</evidence>
<dbReference type="OMA" id="KTMWVVA"/>
<evidence type="ECO:0000313" key="9">
    <source>
        <dbReference type="Proteomes" id="UP000017836"/>
    </source>
</evidence>
<evidence type="ECO:0000256" key="2">
    <source>
        <dbReference type="ARBA" id="ARBA00010199"/>
    </source>
</evidence>
<comment type="similarity">
    <text evidence="2 6">Belongs to the multi antimicrobial extrusion (MATE) (TC 2.A.66.1) family.</text>
</comment>
<feature type="transmembrane region" description="Helical" evidence="6">
    <location>
        <begin position="372"/>
        <end position="393"/>
    </location>
</feature>
<keyword evidence="3 6" id="KW-0812">Transmembrane</keyword>
<dbReference type="InterPro" id="IPR045069">
    <property type="entry name" value="MATE_euk"/>
</dbReference>
<gene>
    <name evidence="8" type="ORF">AMTR_s00060p00075340</name>
</gene>
<keyword evidence="4 6" id="KW-1133">Transmembrane helix</keyword>
<evidence type="ECO:0000256" key="1">
    <source>
        <dbReference type="ARBA" id="ARBA00004141"/>
    </source>
</evidence>
<evidence type="ECO:0000256" key="4">
    <source>
        <dbReference type="ARBA" id="ARBA00022989"/>
    </source>
</evidence>
<feature type="transmembrane region" description="Helical" evidence="6">
    <location>
        <begin position="117"/>
        <end position="138"/>
    </location>
</feature>
<dbReference type="HOGENOM" id="CLU_012893_1_4_1"/>
<organism evidence="8 9">
    <name type="scientific">Amborella trichopoda</name>
    <dbReference type="NCBI Taxonomy" id="13333"/>
    <lineage>
        <taxon>Eukaryota</taxon>
        <taxon>Viridiplantae</taxon>
        <taxon>Streptophyta</taxon>
        <taxon>Embryophyta</taxon>
        <taxon>Tracheophyta</taxon>
        <taxon>Spermatophyta</taxon>
        <taxon>Magnoliopsida</taxon>
        <taxon>Amborellales</taxon>
        <taxon>Amborellaceae</taxon>
        <taxon>Amborella</taxon>
    </lineage>
</organism>
<accession>W1NJY6</accession>
<dbReference type="InterPro" id="IPR002528">
    <property type="entry name" value="MATE_fam"/>
</dbReference>
<dbReference type="Gramene" id="ERM95828">
    <property type="protein sequence ID" value="ERM95828"/>
    <property type="gene ID" value="AMTR_s00060p00075340"/>
</dbReference>
<keyword evidence="5 6" id="KW-0472">Membrane</keyword>
<dbReference type="KEGG" id="atr:18423752"/>
<evidence type="ECO:0000313" key="8">
    <source>
        <dbReference type="EMBL" id="ERM95828.1"/>
    </source>
</evidence>
<feature type="region of interest" description="Disordered" evidence="7">
    <location>
        <begin position="476"/>
        <end position="496"/>
    </location>
</feature>
<feature type="transmembrane region" description="Helical" evidence="6">
    <location>
        <begin position="150"/>
        <end position="171"/>
    </location>
</feature>
<feature type="transmembrane region" description="Helical" evidence="6">
    <location>
        <begin position="405"/>
        <end position="429"/>
    </location>
</feature>
<keyword evidence="9" id="KW-1185">Reference proteome</keyword>
<dbReference type="eggNOG" id="KOG1347">
    <property type="taxonomic scope" value="Eukaryota"/>
</dbReference>
<dbReference type="GO" id="GO:0015297">
    <property type="term" value="F:antiporter activity"/>
    <property type="evidence" value="ECO:0007669"/>
    <property type="project" value="InterPro"/>
</dbReference>
<feature type="transmembrane region" description="Helical" evidence="6">
    <location>
        <begin position="435"/>
        <end position="456"/>
    </location>
</feature>
<dbReference type="PANTHER" id="PTHR11206">
    <property type="entry name" value="MULTIDRUG RESISTANCE PROTEIN"/>
    <property type="match status" value="1"/>
</dbReference>
<dbReference type="Proteomes" id="UP000017836">
    <property type="component" value="Unassembled WGS sequence"/>
</dbReference>
<evidence type="ECO:0000256" key="5">
    <source>
        <dbReference type="ARBA" id="ARBA00023136"/>
    </source>
</evidence>
<dbReference type="AlphaFoldDB" id="W1NJY6"/>
<dbReference type="GO" id="GO:0042910">
    <property type="term" value="F:xenobiotic transmembrane transporter activity"/>
    <property type="evidence" value="ECO:0007669"/>
    <property type="project" value="InterPro"/>
</dbReference>
<feature type="transmembrane region" description="Helical" evidence="6">
    <location>
        <begin position="218"/>
        <end position="239"/>
    </location>
</feature>
<dbReference type="NCBIfam" id="TIGR00797">
    <property type="entry name" value="matE"/>
    <property type="match status" value="1"/>
</dbReference>
<feature type="transmembrane region" description="Helical" evidence="6">
    <location>
        <begin position="332"/>
        <end position="352"/>
    </location>
</feature>
<dbReference type="GO" id="GO:0022857">
    <property type="term" value="F:transmembrane transporter activity"/>
    <property type="evidence" value="ECO:0000318"/>
    <property type="project" value="GO_Central"/>
</dbReference>
<dbReference type="GO" id="GO:1990961">
    <property type="term" value="P:xenobiotic detoxification by transmembrane export across the plasma membrane"/>
    <property type="evidence" value="ECO:0007669"/>
    <property type="project" value="InterPro"/>
</dbReference>
<evidence type="ECO:0000256" key="6">
    <source>
        <dbReference type="RuleBase" id="RU004914"/>
    </source>
</evidence>
<dbReference type="OrthoDB" id="2126698at2759"/>
<dbReference type="Pfam" id="PF01554">
    <property type="entry name" value="MatE"/>
    <property type="match status" value="2"/>
</dbReference>
<sequence length="496" mass="54376">MERGCESPLLVKREEEEEREKGVGERFWDESKKLWRVSAPAIFTRASTFGVSMVSQAYIGHIGGAAYLAAYSLTFTVLIRFCNAAMLGMASGLETLCGQCYGAKQYHMLGIYLQRSWVVLMGVSLFLLPLYLFTTPILEAIGQTSEIAEVAGSVALWFLPIHFSYLLSFTCQMYLQAQSNNKVIVWFAAAAIVVHIVMCWVLGNGLGYGVTGVLSSNIVAYWIPVIGQLIYIFGGWCPLTWTGLSMAAFHDLWPIFKLSLSSGVMICLELWYNTILVVLTGNLKDAKVAIDSLAICINMNGWEMMIAVGFLAGASVRVANELGGGNAGGAKFATMVVLFTSFALGCVLWVFFMVFRKEVAYIFTDDKQVRDAVIDLSFLLAFSVLLNSVQPVLSGVAIGAGWQSTVAYVNITCYYIVGIPLGLILGYLFDKGVKGIWIGMLCGTAAQTLVLAFITYRTDWNKQVENSRERVDKWYMPSTKAEPSASNGNVAGQQNA</sequence>